<keyword evidence="8" id="KW-0963">Cytoplasm</keyword>
<comment type="catalytic activity">
    <reaction evidence="2 8">
        <text>Release of an N-terminal amino acid, preferentially leucine, but not glutamic or aspartic acids.</text>
        <dbReference type="EC" id="3.4.11.10"/>
    </reaction>
</comment>
<keyword evidence="4 8" id="KW-0031">Aminopeptidase</keyword>
<dbReference type="GO" id="GO:0030145">
    <property type="term" value="F:manganese ion binding"/>
    <property type="evidence" value="ECO:0007669"/>
    <property type="project" value="UniProtKB-UniRule"/>
</dbReference>
<comment type="cofactor">
    <cofactor evidence="8">
        <name>Mn(2+)</name>
        <dbReference type="ChEBI" id="CHEBI:29035"/>
    </cofactor>
    <text evidence="8">Binds 2 manganese ions per subunit.</text>
</comment>
<dbReference type="SUPFAM" id="SSF52949">
    <property type="entry name" value="Macro domain-like"/>
    <property type="match status" value="1"/>
</dbReference>
<evidence type="ECO:0000256" key="5">
    <source>
        <dbReference type="ARBA" id="ARBA00022670"/>
    </source>
</evidence>
<dbReference type="Proteomes" id="UP000198870">
    <property type="component" value="Unassembled WGS sequence"/>
</dbReference>
<comment type="similarity">
    <text evidence="3 8">Belongs to the peptidase M17 family.</text>
</comment>
<reference evidence="10 11" key="1">
    <citation type="submission" date="2016-10" db="EMBL/GenBank/DDBJ databases">
        <authorList>
            <person name="de Groot N.N."/>
        </authorList>
    </citation>
    <scope>NUCLEOTIDE SEQUENCE [LARGE SCALE GENOMIC DNA]</scope>
    <source>
        <strain evidence="10 11">AA1</strain>
    </source>
</reference>
<dbReference type="EMBL" id="FMUX01000028">
    <property type="protein sequence ID" value="SCY86014.1"/>
    <property type="molecule type" value="Genomic_DNA"/>
</dbReference>
<feature type="active site" evidence="8">
    <location>
        <position position="345"/>
    </location>
</feature>
<evidence type="ECO:0000256" key="4">
    <source>
        <dbReference type="ARBA" id="ARBA00022438"/>
    </source>
</evidence>
<comment type="function">
    <text evidence="8">Presumably involved in the processing and regular turnover of intracellular proteins. Catalyzes the removal of unsubstituted N-terminal amino acids from various peptides.</text>
</comment>
<evidence type="ECO:0000313" key="10">
    <source>
        <dbReference type="EMBL" id="SCY86014.1"/>
    </source>
</evidence>
<dbReference type="InterPro" id="IPR011356">
    <property type="entry name" value="Leucine_aapep/pepB"/>
</dbReference>
<feature type="binding site" evidence="8">
    <location>
        <position position="343"/>
    </location>
    <ligand>
        <name>Mn(2+)</name>
        <dbReference type="ChEBI" id="CHEBI:29035"/>
        <label>2</label>
    </ligand>
</feature>
<protein>
    <recommendedName>
        <fullName evidence="8">Probable cytosol aminopeptidase</fullName>
        <ecNumber evidence="8">3.4.11.1</ecNumber>
    </recommendedName>
    <alternativeName>
        <fullName evidence="8">Leucine aminopeptidase</fullName>
        <shortName evidence="8">LAP</shortName>
        <ecNumber evidence="8">3.4.11.10</ecNumber>
    </alternativeName>
    <alternativeName>
        <fullName evidence="8">Leucyl aminopeptidase</fullName>
    </alternativeName>
</protein>
<evidence type="ECO:0000259" key="9">
    <source>
        <dbReference type="PROSITE" id="PS00631"/>
    </source>
</evidence>
<dbReference type="Gene3D" id="3.40.220.10">
    <property type="entry name" value="Leucine Aminopeptidase, subunit E, domain 1"/>
    <property type="match status" value="1"/>
</dbReference>
<organism evidence="10 11">
    <name type="scientific">Desulfoluna spongiiphila</name>
    <dbReference type="NCBI Taxonomy" id="419481"/>
    <lineage>
        <taxon>Bacteria</taxon>
        <taxon>Pseudomonadati</taxon>
        <taxon>Thermodesulfobacteriota</taxon>
        <taxon>Desulfobacteria</taxon>
        <taxon>Desulfobacterales</taxon>
        <taxon>Desulfolunaceae</taxon>
        <taxon>Desulfoluna</taxon>
    </lineage>
</organism>
<dbReference type="GO" id="GO:0006508">
    <property type="term" value="P:proteolysis"/>
    <property type="evidence" value="ECO:0007669"/>
    <property type="project" value="UniProtKB-KW"/>
</dbReference>
<dbReference type="EC" id="3.4.11.10" evidence="8"/>
<accession>A0A1G5JCV8</accession>
<feature type="binding site" evidence="8">
    <location>
        <position position="259"/>
    </location>
    <ligand>
        <name>Mn(2+)</name>
        <dbReference type="ChEBI" id="CHEBI:29035"/>
        <label>2</label>
    </ligand>
</feature>
<dbReference type="OrthoDB" id="9809354at2"/>
<keyword evidence="6 8" id="KW-0378">Hydrolase</keyword>
<dbReference type="PANTHER" id="PTHR11963:SF23">
    <property type="entry name" value="CYTOSOL AMINOPEPTIDASE"/>
    <property type="match status" value="1"/>
</dbReference>
<dbReference type="InterPro" id="IPR008283">
    <property type="entry name" value="Peptidase_M17_N"/>
</dbReference>
<feature type="binding site" evidence="8">
    <location>
        <position position="341"/>
    </location>
    <ligand>
        <name>Mn(2+)</name>
        <dbReference type="ChEBI" id="CHEBI:29035"/>
        <label>1</label>
    </ligand>
</feature>
<feature type="active site" evidence="8">
    <location>
        <position position="271"/>
    </location>
</feature>
<dbReference type="NCBIfam" id="NF002073">
    <property type="entry name" value="PRK00913.1-2"/>
    <property type="match status" value="1"/>
</dbReference>
<comment type="subcellular location">
    <subcellularLocation>
        <location evidence="8">Cytoplasm</location>
    </subcellularLocation>
</comment>
<dbReference type="RefSeq" id="WP_092215270.1">
    <property type="nucleotide sequence ID" value="NZ_FMUX01000028.1"/>
</dbReference>
<dbReference type="InterPro" id="IPR043472">
    <property type="entry name" value="Macro_dom-like"/>
</dbReference>
<dbReference type="PANTHER" id="PTHR11963">
    <property type="entry name" value="LEUCINE AMINOPEPTIDASE-RELATED"/>
    <property type="match status" value="1"/>
</dbReference>
<gene>
    <name evidence="8" type="primary">pepA</name>
    <name evidence="10" type="ORF">SAMN05216233_12831</name>
</gene>
<dbReference type="SUPFAM" id="SSF53187">
    <property type="entry name" value="Zn-dependent exopeptidases"/>
    <property type="match status" value="1"/>
</dbReference>
<keyword evidence="11" id="KW-1185">Reference proteome</keyword>
<comment type="catalytic activity">
    <reaction evidence="1 8">
        <text>Release of an N-terminal amino acid, Xaa-|-Yaa-, in which Xaa is preferably Leu, but may be other amino acids including Pro although not Arg or Lys, and Yaa may be Pro. Amino acid amides and methyl esters are also readily hydrolyzed, but rates on arylamides are exceedingly low.</text>
        <dbReference type="EC" id="3.4.11.1"/>
    </reaction>
</comment>
<evidence type="ECO:0000256" key="3">
    <source>
        <dbReference type="ARBA" id="ARBA00009528"/>
    </source>
</evidence>
<proteinExistence type="inferred from homology"/>
<evidence type="ECO:0000256" key="7">
    <source>
        <dbReference type="ARBA" id="ARBA00023211"/>
    </source>
</evidence>
<dbReference type="EC" id="3.4.11.1" evidence="8"/>
<feature type="binding site" evidence="8">
    <location>
        <position position="282"/>
    </location>
    <ligand>
        <name>Mn(2+)</name>
        <dbReference type="ChEBI" id="CHEBI:29035"/>
        <label>2</label>
    </ligand>
</feature>
<dbReference type="InterPro" id="IPR000819">
    <property type="entry name" value="Peptidase_M17_C"/>
</dbReference>
<dbReference type="InterPro" id="IPR023042">
    <property type="entry name" value="Peptidase_M17_leu_NH2_pept"/>
</dbReference>
<dbReference type="GO" id="GO:0070006">
    <property type="term" value="F:metalloaminopeptidase activity"/>
    <property type="evidence" value="ECO:0007669"/>
    <property type="project" value="InterPro"/>
</dbReference>
<dbReference type="Pfam" id="PF02789">
    <property type="entry name" value="Peptidase_M17_N"/>
    <property type="match status" value="1"/>
</dbReference>
<dbReference type="Pfam" id="PF00883">
    <property type="entry name" value="Peptidase_M17"/>
    <property type="match status" value="1"/>
</dbReference>
<dbReference type="CDD" id="cd00433">
    <property type="entry name" value="Peptidase_M17"/>
    <property type="match status" value="1"/>
</dbReference>
<dbReference type="PRINTS" id="PR00481">
    <property type="entry name" value="LAMNOPPTDASE"/>
</dbReference>
<dbReference type="GO" id="GO:0005737">
    <property type="term" value="C:cytoplasm"/>
    <property type="evidence" value="ECO:0007669"/>
    <property type="project" value="UniProtKB-SubCell"/>
</dbReference>
<sequence>MIILKSADLSRRRFTNIVVPVCEKKSITAEARLAALVDDALSLPEFEGKADDALVRYSTGGIKAERLIFLGLGKVKQVEEDDLRRMAAKGVRRALELGQPKVAIVMPDIETLKIDRERQVTAVIEGALMANHLFHRYRGKKERKVKPLSAIEVLIARNEVNRLRPVADKAVAVVSGSLLARDWVSTPPMDKVPEKFAGMVEKRLEEVGVSVEVKDHKELAQMKFGALLGVAMGSDSPARMVVADYHPEGATKTVVLVGKGVTYDSGGLNLKPADGLKGMKSDMAGAAAVAGTLYNVGQLQPDVRVVGIMPLVENMPSGRALRVGDVLKSVSGKTIEVGNTDAEGRLILADSLAWANKTYKPDLMIDLATLTGACMVALGQDMAGVFTVDDKLSKAITRSSERVHERCWPLPMPEDYKAHLKSDVADIANVAGHRWGGASTAALFLSEFVGKTRWAHIDIAGPAFTQKDSPCIRPGGTGFGVRLLCDLLFGEESSLTL</sequence>
<feature type="domain" description="Cytosol aminopeptidase" evidence="9">
    <location>
        <begin position="339"/>
        <end position="346"/>
    </location>
</feature>
<evidence type="ECO:0000256" key="2">
    <source>
        <dbReference type="ARBA" id="ARBA00000967"/>
    </source>
</evidence>
<evidence type="ECO:0000256" key="6">
    <source>
        <dbReference type="ARBA" id="ARBA00022801"/>
    </source>
</evidence>
<feature type="binding site" evidence="8">
    <location>
        <position position="264"/>
    </location>
    <ligand>
        <name>Mn(2+)</name>
        <dbReference type="ChEBI" id="CHEBI:29035"/>
        <label>1</label>
    </ligand>
</feature>
<dbReference type="HAMAP" id="MF_00181">
    <property type="entry name" value="Cytosol_peptidase_M17"/>
    <property type="match status" value="1"/>
</dbReference>
<evidence type="ECO:0000256" key="8">
    <source>
        <dbReference type="HAMAP-Rule" id="MF_00181"/>
    </source>
</evidence>
<dbReference type="STRING" id="419481.SAMN05216233_12831"/>
<evidence type="ECO:0000313" key="11">
    <source>
        <dbReference type="Proteomes" id="UP000198870"/>
    </source>
</evidence>
<feature type="binding site" evidence="8">
    <location>
        <position position="343"/>
    </location>
    <ligand>
        <name>Mn(2+)</name>
        <dbReference type="ChEBI" id="CHEBI:29035"/>
        <label>1</label>
    </ligand>
</feature>
<keyword evidence="5 8" id="KW-0645">Protease</keyword>
<dbReference type="AlphaFoldDB" id="A0A1G5JCV8"/>
<feature type="binding site" evidence="8">
    <location>
        <position position="264"/>
    </location>
    <ligand>
        <name>Mn(2+)</name>
        <dbReference type="ChEBI" id="CHEBI:29035"/>
        <label>2</label>
    </ligand>
</feature>
<evidence type="ECO:0000256" key="1">
    <source>
        <dbReference type="ARBA" id="ARBA00000135"/>
    </source>
</evidence>
<dbReference type="Gene3D" id="3.40.630.10">
    <property type="entry name" value="Zn peptidases"/>
    <property type="match status" value="1"/>
</dbReference>
<keyword evidence="8" id="KW-0479">Metal-binding</keyword>
<keyword evidence="7 8" id="KW-0464">Manganese</keyword>
<name>A0A1G5JCV8_9BACT</name>
<dbReference type="PROSITE" id="PS00631">
    <property type="entry name" value="CYTOSOL_AP"/>
    <property type="match status" value="1"/>
</dbReference>